<organism evidence="2 3">
    <name type="scientific">Rotaria socialis</name>
    <dbReference type="NCBI Taxonomy" id="392032"/>
    <lineage>
        <taxon>Eukaryota</taxon>
        <taxon>Metazoa</taxon>
        <taxon>Spiralia</taxon>
        <taxon>Gnathifera</taxon>
        <taxon>Rotifera</taxon>
        <taxon>Eurotatoria</taxon>
        <taxon>Bdelloidea</taxon>
        <taxon>Philodinida</taxon>
        <taxon>Philodinidae</taxon>
        <taxon>Rotaria</taxon>
    </lineage>
</organism>
<evidence type="ECO:0000313" key="3">
    <source>
        <dbReference type="Proteomes" id="UP000663865"/>
    </source>
</evidence>
<gene>
    <name evidence="2" type="ORF">KIK155_LOCUS30503</name>
</gene>
<evidence type="ECO:0000313" key="2">
    <source>
        <dbReference type="EMBL" id="CAF3765248.1"/>
    </source>
</evidence>
<accession>A0A818ZI13</accession>
<sequence length="143" mass="16991">MTDEFGYLRHQFLTTSTNKIHDRTAKISTTDQTNDKNMLNQFLQLIDDNIITKRKSLIIHKRHEHRLTQNQRHIHELRMRNFYGTEVINTALIVGICLNRNLKRELMTRMIKPIRRAGSSQETEKQHDTNKQPHNIQPNQTSH</sequence>
<proteinExistence type="predicted"/>
<dbReference type="Proteomes" id="UP000663865">
    <property type="component" value="Unassembled WGS sequence"/>
</dbReference>
<dbReference type="EMBL" id="CAJNYV010005608">
    <property type="protein sequence ID" value="CAF3765248.1"/>
    <property type="molecule type" value="Genomic_DNA"/>
</dbReference>
<reference evidence="2" key="1">
    <citation type="submission" date="2021-02" db="EMBL/GenBank/DDBJ databases">
        <authorList>
            <person name="Nowell W R."/>
        </authorList>
    </citation>
    <scope>NUCLEOTIDE SEQUENCE</scope>
</reference>
<feature type="region of interest" description="Disordered" evidence="1">
    <location>
        <begin position="113"/>
        <end position="143"/>
    </location>
</feature>
<protein>
    <submittedName>
        <fullName evidence="2">Uncharacterized protein</fullName>
    </submittedName>
</protein>
<comment type="caution">
    <text evidence="2">The sequence shown here is derived from an EMBL/GenBank/DDBJ whole genome shotgun (WGS) entry which is preliminary data.</text>
</comment>
<name>A0A818ZI13_9BILA</name>
<evidence type="ECO:0000256" key="1">
    <source>
        <dbReference type="SAM" id="MobiDB-lite"/>
    </source>
</evidence>
<feature type="compositionally biased region" description="Basic and acidic residues" evidence="1">
    <location>
        <begin position="122"/>
        <end position="131"/>
    </location>
</feature>
<dbReference type="AlphaFoldDB" id="A0A818ZI13"/>
<feature type="compositionally biased region" description="Polar residues" evidence="1">
    <location>
        <begin position="132"/>
        <end position="143"/>
    </location>
</feature>